<accession>A0A1Y5I642</accession>
<dbReference type="Proteomes" id="UP000009170">
    <property type="component" value="Unassembled WGS sequence"/>
</dbReference>
<dbReference type="AlphaFoldDB" id="A0A096P7N8"/>
<dbReference type="Gene3D" id="3.40.50.150">
    <property type="entry name" value="Vaccinia Virus protein VP39"/>
    <property type="match status" value="1"/>
</dbReference>
<reference evidence="2" key="2">
    <citation type="journal article" date="2014" name="BMC Genomics">
        <title>An improved genome of the model marine alga Ostreococcus tauri unfolds by assessing Illumina de novo assemblies.</title>
        <authorList>
            <person name="Blanc-Mathieu R."/>
            <person name="Verhelst B."/>
            <person name="Derelle E."/>
            <person name="Rombauts S."/>
            <person name="Bouget F.Y."/>
            <person name="Carre I."/>
            <person name="Chateau A."/>
            <person name="Eyre-Walker A."/>
            <person name="Grimsley N."/>
            <person name="Moreau H."/>
            <person name="Piegu B."/>
            <person name="Rivals E."/>
            <person name="Schackwitz W."/>
            <person name="Van de Peer Y."/>
            <person name="Piganeau G."/>
        </authorList>
    </citation>
    <scope>NUCLEOTIDE SEQUENCE</scope>
    <source>
        <strain evidence="2">RCC4221</strain>
    </source>
</reference>
<dbReference type="Pfam" id="PF01564">
    <property type="entry name" value="Spermine_synth"/>
    <property type="match status" value="1"/>
</dbReference>
<dbReference type="GO" id="GO:0008168">
    <property type="term" value="F:methyltransferase activity"/>
    <property type="evidence" value="ECO:0007669"/>
    <property type="project" value="UniProtKB-KW"/>
</dbReference>
<reference evidence="2 4" key="1">
    <citation type="journal article" date="2006" name="Proc. Natl. Acad. Sci. U.S.A.">
        <title>Genome analysis of the smallest free-living eukaryote Ostreococcus tauri unveils many unique features.</title>
        <authorList>
            <person name="Derelle E."/>
            <person name="Ferraz C."/>
            <person name="Rombauts S."/>
            <person name="Rouze P."/>
            <person name="Worden A.Z."/>
            <person name="Robbens S."/>
            <person name="Partensky F."/>
            <person name="Degroeve S."/>
            <person name="Echeynie S."/>
            <person name="Cooke R."/>
            <person name="Saeys Y."/>
            <person name="Wuyts J."/>
            <person name="Jabbari K."/>
            <person name="Bowler C."/>
            <person name="Panaud O."/>
            <person name="Piegu B."/>
            <person name="Ball S.G."/>
            <person name="Ral J.-P."/>
            <person name="Bouget F.-Y."/>
            <person name="Piganeau G."/>
            <person name="De Baets B."/>
            <person name="Picard A."/>
            <person name="Delseny M."/>
            <person name="Demaille J."/>
            <person name="Van de Peer Y."/>
            <person name="Moreau H."/>
        </authorList>
    </citation>
    <scope>NUCLEOTIDE SEQUENCE [LARGE SCALE GENOMIC DNA]</scope>
    <source>
        <strain evidence="2 4">OTTH0595</strain>
    </source>
</reference>
<name>A0A096P7N8_OSTTA</name>
<organism evidence="2 4">
    <name type="scientific">Ostreococcus tauri</name>
    <name type="common">Marine green alga</name>
    <dbReference type="NCBI Taxonomy" id="70448"/>
    <lineage>
        <taxon>Eukaryota</taxon>
        <taxon>Viridiplantae</taxon>
        <taxon>Chlorophyta</taxon>
        <taxon>Mamiellophyceae</taxon>
        <taxon>Mamiellales</taxon>
        <taxon>Bathycoccaceae</taxon>
        <taxon>Ostreococcus</taxon>
    </lineage>
</organism>
<gene>
    <name evidence="3" type="ORF">BE221DRAFT_83138</name>
    <name evidence="2" type="ORF">OT_ostta03g01200</name>
</gene>
<dbReference type="FunCoup" id="A0A096P7N8">
    <property type="interactions" value="33"/>
</dbReference>
<dbReference type="EMBL" id="CAID01000003">
    <property type="protein sequence ID" value="CEF97029.1"/>
    <property type="molecule type" value="Genomic_DNA"/>
</dbReference>
<evidence type="ECO:0000313" key="3">
    <source>
        <dbReference type="EMBL" id="OUS43694.1"/>
    </source>
</evidence>
<proteinExistence type="predicted"/>
<dbReference type="InParanoid" id="A0A096P7N8"/>
<accession>A0A096P7N8</accession>
<reference evidence="3" key="3">
    <citation type="submission" date="2017-04" db="EMBL/GenBank/DDBJ databases">
        <title>Population genomics of picophytoplankton unveils novel chromosome hypervariability.</title>
        <authorList>
            <consortium name="DOE Joint Genome Institute"/>
            <person name="Blanc-Mathieu R."/>
            <person name="Krasovec M."/>
            <person name="Hebrard M."/>
            <person name="Yau S."/>
            <person name="Desgranges E."/>
            <person name="Martin J."/>
            <person name="Schackwitz W."/>
            <person name="Kuo A."/>
            <person name="Salin G."/>
            <person name="Donnadieu C."/>
            <person name="Desdevises Y."/>
            <person name="Sanchez-Ferandin S."/>
            <person name="Moreau H."/>
            <person name="Rivals E."/>
            <person name="Grigoriev I.V."/>
            <person name="Grimsley N."/>
            <person name="Eyre-Walker A."/>
            <person name="Piganeau G."/>
        </authorList>
    </citation>
    <scope>NUCLEOTIDE SEQUENCE [LARGE SCALE GENOMIC DNA]</scope>
    <source>
        <strain evidence="3">RCC 1115</strain>
    </source>
</reference>
<keyword evidence="1" id="KW-0620">Polyamine biosynthesis</keyword>
<evidence type="ECO:0000313" key="2">
    <source>
        <dbReference type="EMBL" id="CEF97029.1"/>
    </source>
</evidence>
<dbReference type="GO" id="GO:0006596">
    <property type="term" value="P:polyamine biosynthetic process"/>
    <property type="evidence" value="ECO:0007669"/>
    <property type="project" value="UniProtKB-KW"/>
</dbReference>
<dbReference type="STRING" id="70448.A0A096P7N8"/>
<dbReference type="NCBIfam" id="NF037959">
    <property type="entry name" value="MFS_SpdSyn"/>
    <property type="match status" value="1"/>
</dbReference>
<dbReference type="InterPro" id="IPR029063">
    <property type="entry name" value="SAM-dependent_MTases_sf"/>
</dbReference>
<keyword evidence="3" id="KW-0489">Methyltransferase</keyword>
<accession>A0A454XRC6</accession>
<evidence type="ECO:0000256" key="1">
    <source>
        <dbReference type="ARBA" id="ARBA00023115"/>
    </source>
</evidence>
<dbReference type="GO" id="GO:0032259">
    <property type="term" value="P:methylation"/>
    <property type="evidence" value="ECO:0007669"/>
    <property type="project" value="UniProtKB-KW"/>
</dbReference>
<dbReference type="PANTHER" id="PTHR43317:SF1">
    <property type="entry name" value="THERMOSPERMINE SYNTHASE ACAULIS5"/>
    <property type="match status" value="1"/>
</dbReference>
<dbReference type="SUPFAM" id="SSF53335">
    <property type="entry name" value="S-adenosyl-L-methionine-dependent methyltransferases"/>
    <property type="match status" value="1"/>
</dbReference>
<dbReference type="OrthoDB" id="411785at2759"/>
<dbReference type="PANTHER" id="PTHR43317">
    <property type="entry name" value="THERMOSPERMINE SYNTHASE ACAULIS5"/>
    <property type="match status" value="1"/>
</dbReference>
<dbReference type="EMBL" id="KZ155827">
    <property type="protein sequence ID" value="OUS43694.1"/>
    <property type="molecule type" value="Genomic_DNA"/>
</dbReference>
<sequence length="389" mass="42855">MRALSRLARAPGRVTRRYGSRRVVRTKASLLDRAERALRRASGDYERSELAYLAYDPASERTAHASTSAINGSVRVAAFGPWRSLRFNEIEQGLAYCGREAAAAAERDGKAAMDDEALPYEYLRVMTAASMGLLKHKGLDPSTGGRARVFHVGLGAGAAPAFWQRTFPESDVEVVEIDPVVLNVARDVLGVKMRVHGENFGDKGSMRVILGDCARVLEERSALDVIFMDAFDGEGEIPRHLRDETFLETCGNALGEDGSLVVNMFNGTRGSPARETVRDFARLLERYIGPVCSFPVMDSPVNVVLSATKSKSTRPTRDEFILWTKSMGERAGFAWQPERLVEGAFWVDATGDEILEAVAGGKPGIRGRFRGRNGTLMPREFLDVVEHRE</sequence>
<keyword evidence="3" id="KW-0808">Transferase</keyword>
<evidence type="ECO:0000313" key="4">
    <source>
        <dbReference type="Proteomes" id="UP000009170"/>
    </source>
</evidence>
<dbReference type="Proteomes" id="UP000195557">
    <property type="component" value="Unassembled WGS sequence"/>
</dbReference>
<keyword evidence="4" id="KW-1185">Reference proteome</keyword>
<dbReference type="CDD" id="cd02440">
    <property type="entry name" value="AdoMet_MTases"/>
    <property type="match status" value="1"/>
</dbReference>
<protein>
    <submittedName>
        <fullName evidence="3">S-adenosyl-L-methionine-dependent methyltransferase</fullName>
    </submittedName>
    <submittedName>
        <fullName evidence="2">Spermidine/spermine synthases family</fullName>
    </submittedName>
</protein>